<proteinExistence type="predicted"/>
<dbReference type="AlphaFoldDB" id="A0A6N4WBQ1"/>
<dbReference type="EMBL" id="AP022620">
    <property type="protein sequence ID" value="BBZ78195.1"/>
    <property type="molecule type" value="Genomic_DNA"/>
</dbReference>
<sequence length="86" mass="8187">MVWAAAVVVVSALADSRRVNAARASASGLSTGTVGPPLASGSKRSLMAVVRAPEIDVAGATTGAAGLTEPTVELGLGAEAGAVTAA</sequence>
<accession>A0A6N4WBQ1</accession>
<evidence type="ECO:0000313" key="2">
    <source>
        <dbReference type="Proteomes" id="UP000467249"/>
    </source>
</evidence>
<dbReference type="Proteomes" id="UP000467249">
    <property type="component" value="Chromosome"/>
</dbReference>
<organism evidence="1 2">
    <name type="scientific">Mycolicibacterium anyangense</name>
    <dbReference type="NCBI Taxonomy" id="1431246"/>
    <lineage>
        <taxon>Bacteria</taxon>
        <taxon>Bacillati</taxon>
        <taxon>Actinomycetota</taxon>
        <taxon>Actinomycetes</taxon>
        <taxon>Mycobacteriales</taxon>
        <taxon>Mycobacteriaceae</taxon>
        <taxon>Mycolicibacterium</taxon>
    </lineage>
</organism>
<reference evidence="1 2" key="1">
    <citation type="journal article" date="2019" name="Emerg. Microbes Infect.">
        <title>Comprehensive subspecies identification of 175 nontuberculous mycobacteria species based on 7547 genomic profiles.</title>
        <authorList>
            <person name="Matsumoto Y."/>
            <person name="Kinjo T."/>
            <person name="Motooka D."/>
            <person name="Nabeya D."/>
            <person name="Jung N."/>
            <person name="Uechi K."/>
            <person name="Horii T."/>
            <person name="Iida T."/>
            <person name="Fujita J."/>
            <person name="Nakamura S."/>
        </authorList>
    </citation>
    <scope>NUCLEOTIDE SEQUENCE [LARGE SCALE GENOMIC DNA]</scope>
    <source>
        <strain evidence="1 2">JCM 30275</strain>
    </source>
</reference>
<name>A0A6N4WBQ1_9MYCO</name>
<gene>
    <name evidence="1" type="ORF">MANY_35320</name>
</gene>
<evidence type="ECO:0000313" key="1">
    <source>
        <dbReference type="EMBL" id="BBZ78195.1"/>
    </source>
</evidence>
<protein>
    <submittedName>
        <fullName evidence="1">Uncharacterized protein</fullName>
    </submittedName>
</protein>
<keyword evidence="2" id="KW-1185">Reference proteome</keyword>
<dbReference type="KEGG" id="many:MANY_35320"/>